<sequence length="162" mass="18347">MLDMKTAFNQIPSKKSDRKKTAFSSLEGTKWEFNRLCFELKNSPKAFQAISQEVLGCILTPQGLQIDKDKTVEVNEFKTPENESDVKSSLGLAGFYRRYIRNFSKRAAPLSNLLRKDATFDWNEEAQKAFNDIKNASLLPPAGDSHAHSASWKTCDFYGGER</sequence>
<dbReference type="PANTHER" id="PTHR33064">
    <property type="entry name" value="POL PROTEIN"/>
    <property type="match status" value="1"/>
</dbReference>
<dbReference type="Gene3D" id="3.30.70.270">
    <property type="match status" value="2"/>
</dbReference>
<dbReference type="InterPro" id="IPR051320">
    <property type="entry name" value="Viral_Replic_Matur_Polypro"/>
</dbReference>
<dbReference type="FunFam" id="3.30.70.270:FF:000020">
    <property type="entry name" value="Transposon Tf2-6 polyprotein-like Protein"/>
    <property type="match status" value="1"/>
</dbReference>
<gene>
    <name evidence="2" type="ORF">AVEN_165450_1</name>
</gene>
<dbReference type="OrthoDB" id="8060624at2759"/>
<dbReference type="EC" id="2.7.7.49" evidence="1"/>
<proteinExistence type="predicted"/>
<name>A0A4Y2HWT6_ARAVE</name>
<evidence type="ECO:0000313" key="3">
    <source>
        <dbReference type="Proteomes" id="UP000499080"/>
    </source>
</evidence>
<evidence type="ECO:0000313" key="2">
    <source>
        <dbReference type="EMBL" id="GBM69426.1"/>
    </source>
</evidence>
<dbReference type="InterPro" id="IPR043128">
    <property type="entry name" value="Rev_trsase/Diguanyl_cyclase"/>
</dbReference>
<dbReference type="EMBL" id="BGPR01002194">
    <property type="protein sequence ID" value="GBM69426.1"/>
    <property type="molecule type" value="Genomic_DNA"/>
</dbReference>
<dbReference type="GO" id="GO:0003964">
    <property type="term" value="F:RNA-directed DNA polymerase activity"/>
    <property type="evidence" value="ECO:0007669"/>
    <property type="project" value="UniProtKB-EC"/>
</dbReference>
<accession>A0A4Y2HWT6</accession>
<dbReference type="Gene3D" id="3.10.10.10">
    <property type="entry name" value="HIV Type 1 Reverse Transcriptase, subunit A, domain 1"/>
    <property type="match status" value="1"/>
</dbReference>
<dbReference type="SUPFAM" id="SSF56672">
    <property type="entry name" value="DNA/RNA polymerases"/>
    <property type="match status" value="1"/>
</dbReference>
<keyword evidence="3" id="KW-1185">Reference proteome</keyword>
<evidence type="ECO:0000256" key="1">
    <source>
        <dbReference type="ARBA" id="ARBA00012493"/>
    </source>
</evidence>
<dbReference type="InterPro" id="IPR043502">
    <property type="entry name" value="DNA/RNA_pol_sf"/>
</dbReference>
<reference evidence="2 3" key="1">
    <citation type="journal article" date="2019" name="Sci. Rep.">
        <title>Orb-weaving spider Araneus ventricosus genome elucidates the spidroin gene catalogue.</title>
        <authorList>
            <person name="Kono N."/>
            <person name="Nakamura H."/>
            <person name="Ohtoshi R."/>
            <person name="Moran D.A.P."/>
            <person name="Shinohara A."/>
            <person name="Yoshida Y."/>
            <person name="Fujiwara M."/>
            <person name="Mori M."/>
            <person name="Tomita M."/>
            <person name="Arakawa K."/>
        </authorList>
    </citation>
    <scope>NUCLEOTIDE SEQUENCE [LARGE SCALE GENOMIC DNA]</scope>
</reference>
<dbReference type="AlphaFoldDB" id="A0A4Y2HWT6"/>
<comment type="caution">
    <text evidence="2">The sequence shown here is derived from an EMBL/GenBank/DDBJ whole genome shotgun (WGS) entry which is preliminary data.</text>
</comment>
<protein>
    <recommendedName>
        <fullName evidence="1">RNA-directed DNA polymerase</fullName>
        <ecNumber evidence="1">2.7.7.49</ecNumber>
    </recommendedName>
</protein>
<organism evidence="2 3">
    <name type="scientific">Araneus ventricosus</name>
    <name type="common">Orbweaver spider</name>
    <name type="synonym">Epeira ventricosa</name>
    <dbReference type="NCBI Taxonomy" id="182803"/>
    <lineage>
        <taxon>Eukaryota</taxon>
        <taxon>Metazoa</taxon>
        <taxon>Ecdysozoa</taxon>
        <taxon>Arthropoda</taxon>
        <taxon>Chelicerata</taxon>
        <taxon>Arachnida</taxon>
        <taxon>Araneae</taxon>
        <taxon>Araneomorphae</taxon>
        <taxon>Entelegynae</taxon>
        <taxon>Araneoidea</taxon>
        <taxon>Araneidae</taxon>
        <taxon>Araneus</taxon>
    </lineage>
</organism>
<dbReference type="Proteomes" id="UP000499080">
    <property type="component" value="Unassembled WGS sequence"/>
</dbReference>
<dbReference type="PANTHER" id="PTHR33064:SF37">
    <property type="entry name" value="RIBONUCLEASE H"/>
    <property type="match status" value="1"/>
</dbReference>